<name>A0A9D2K3H7_9FIRM</name>
<gene>
    <name evidence="1" type="ORF">H9723_11135</name>
</gene>
<dbReference type="AlphaFoldDB" id="A0A9D2K3H7"/>
<comment type="caution">
    <text evidence="1">The sequence shown here is derived from an EMBL/GenBank/DDBJ whole genome shotgun (WGS) entry which is preliminary data.</text>
</comment>
<proteinExistence type="predicted"/>
<sequence>MYLKDGTAFEEILEDANRAATAKISQMCRYLETLMKNEYKSVEFKKELKQMLEKLYSLEKRKSIILIGGYKGLLHSILLKADRKTKKRHENSEKGRGIFLDRETDLPHGLASIRCESEVQIL</sequence>
<dbReference type="Proteomes" id="UP000824116">
    <property type="component" value="Unassembled WGS sequence"/>
</dbReference>
<reference evidence="1" key="2">
    <citation type="submission" date="2021-04" db="EMBL/GenBank/DDBJ databases">
        <authorList>
            <person name="Gilroy R."/>
        </authorList>
    </citation>
    <scope>NUCLEOTIDE SEQUENCE</scope>
    <source>
        <strain evidence="1">CHK196-3914</strain>
    </source>
</reference>
<evidence type="ECO:0000313" key="2">
    <source>
        <dbReference type="Proteomes" id="UP000824116"/>
    </source>
</evidence>
<protein>
    <submittedName>
        <fullName evidence="1">Uncharacterized protein</fullName>
    </submittedName>
</protein>
<accession>A0A9D2K3H7</accession>
<dbReference type="EMBL" id="DXAY01000259">
    <property type="protein sequence ID" value="HIZ75774.1"/>
    <property type="molecule type" value="Genomic_DNA"/>
</dbReference>
<organism evidence="1 2">
    <name type="scientific">Candidatus Mediterraneibacter stercoravium</name>
    <dbReference type="NCBI Taxonomy" id="2838685"/>
    <lineage>
        <taxon>Bacteria</taxon>
        <taxon>Bacillati</taxon>
        <taxon>Bacillota</taxon>
        <taxon>Clostridia</taxon>
        <taxon>Lachnospirales</taxon>
        <taxon>Lachnospiraceae</taxon>
        <taxon>Mediterraneibacter</taxon>
    </lineage>
</organism>
<reference evidence="1" key="1">
    <citation type="journal article" date="2021" name="PeerJ">
        <title>Extensive microbial diversity within the chicken gut microbiome revealed by metagenomics and culture.</title>
        <authorList>
            <person name="Gilroy R."/>
            <person name="Ravi A."/>
            <person name="Getino M."/>
            <person name="Pursley I."/>
            <person name="Horton D.L."/>
            <person name="Alikhan N.F."/>
            <person name="Baker D."/>
            <person name="Gharbi K."/>
            <person name="Hall N."/>
            <person name="Watson M."/>
            <person name="Adriaenssens E.M."/>
            <person name="Foster-Nyarko E."/>
            <person name="Jarju S."/>
            <person name="Secka A."/>
            <person name="Antonio M."/>
            <person name="Oren A."/>
            <person name="Chaudhuri R.R."/>
            <person name="La Ragione R."/>
            <person name="Hildebrand F."/>
            <person name="Pallen M.J."/>
        </authorList>
    </citation>
    <scope>NUCLEOTIDE SEQUENCE</scope>
    <source>
        <strain evidence="1">CHK196-3914</strain>
    </source>
</reference>
<evidence type="ECO:0000313" key="1">
    <source>
        <dbReference type="EMBL" id="HIZ75774.1"/>
    </source>
</evidence>